<name>A0A9D1SY23_9FIRM</name>
<evidence type="ECO:0000259" key="1">
    <source>
        <dbReference type="Pfam" id="PF00899"/>
    </source>
</evidence>
<accession>A0A9D1SY23</accession>
<dbReference type="InterPro" id="IPR045886">
    <property type="entry name" value="ThiF/MoeB/HesA"/>
</dbReference>
<reference evidence="2" key="2">
    <citation type="journal article" date="2021" name="PeerJ">
        <title>Extensive microbial diversity within the chicken gut microbiome revealed by metagenomics and culture.</title>
        <authorList>
            <person name="Gilroy R."/>
            <person name="Ravi A."/>
            <person name="Getino M."/>
            <person name="Pursley I."/>
            <person name="Horton D.L."/>
            <person name="Alikhan N.F."/>
            <person name="Baker D."/>
            <person name="Gharbi K."/>
            <person name="Hall N."/>
            <person name="Watson M."/>
            <person name="Adriaenssens E.M."/>
            <person name="Foster-Nyarko E."/>
            <person name="Jarju S."/>
            <person name="Secka A."/>
            <person name="Antonio M."/>
            <person name="Oren A."/>
            <person name="Chaudhuri R.R."/>
            <person name="La Ragione R."/>
            <person name="Hildebrand F."/>
            <person name="Pallen M.J."/>
        </authorList>
    </citation>
    <scope>NUCLEOTIDE SEQUENCE</scope>
    <source>
        <strain evidence="2">23406</strain>
    </source>
</reference>
<dbReference type="PANTHER" id="PTHR43267:SF1">
    <property type="entry name" value="TRNA THREONYLCARBAMOYLADENOSINE DEHYDRATASE"/>
    <property type="match status" value="1"/>
</dbReference>
<dbReference type="Pfam" id="PF00899">
    <property type="entry name" value="ThiF"/>
    <property type="match status" value="1"/>
</dbReference>
<reference evidence="2" key="1">
    <citation type="submission" date="2020-10" db="EMBL/GenBank/DDBJ databases">
        <authorList>
            <person name="Gilroy R."/>
        </authorList>
    </citation>
    <scope>NUCLEOTIDE SEQUENCE</scope>
    <source>
        <strain evidence="2">23406</strain>
    </source>
</reference>
<dbReference type="InterPro" id="IPR035985">
    <property type="entry name" value="Ubiquitin-activating_enz"/>
</dbReference>
<dbReference type="GO" id="GO:0008641">
    <property type="term" value="F:ubiquitin-like modifier activating enzyme activity"/>
    <property type="evidence" value="ECO:0007669"/>
    <property type="project" value="InterPro"/>
</dbReference>
<evidence type="ECO:0000313" key="2">
    <source>
        <dbReference type="EMBL" id="HIV00789.1"/>
    </source>
</evidence>
<dbReference type="SUPFAM" id="SSF69572">
    <property type="entry name" value="Activating enzymes of the ubiquitin-like proteins"/>
    <property type="match status" value="1"/>
</dbReference>
<dbReference type="CDD" id="cd00755">
    <property type="entry name" value="YgdL_like"/>
    <property type="match status" value="1"/>
</dbReference>
<comment type="caution">
    <text evidence="2">The sequence shown here is derived from an EMBL/GenBank/DDBJ whole genome shotgun (WGS) entry which is preliminary data.</text>
</comment>
<dbReference type="GO" id="GO:0061503">
    <property type="term" value="F:tRNA threonylcarbamoyladenosine dehydratase"/>
    <property type="evidence" value="ECO:0007669"/>
    <property type="project" value="TreeGrafter"/>
</dbReference>
<dbReference type="Proteomes" id="UP000886891">
    <property type="component" value="Unassembled WGS sequence"/>
</dbReference>
<proteinExistence type="predicted"/>
<evidence type="ECO:0000313" key="3">
    <source>
        <dbReference type="Proteomes" id="UP000886891"/>
    </source>
</evidence>
<dbReference type="InterPro" id="IPR000594">
    <property type="entry name" value="ThiF_NAD_FAD-bd"/>
</dbReference>
<dbReference type="AlphaFoldDB" id="A0A9D1SY23"/>
<dbReference type="Gene3D" id="3.40.50.720">
    <property type="entry name" value="NAD(P)-binding Rossmann-like Domain"/>
    <property type="match status" value="1"/>
</dbReference>
<sequence>MIPTRTFRTAMLLGEEAIRTLRQSKVIVFGAGGVGGYAIEGLARAGVGTIAVVDPDRIAESNLNRQILATVQTVGMLKTEAAKARILSVNPDAAVECYPLFYMPDTADTVDLKRYDYIIDAIDTVTAKIELAVRATEAGIPILSCMGTGNKTDPSRLKIADLSKTSVCPLARVMRKELNLRGIRHLSVVYSDESPLTPANRRRENGRDVPGSLVTVPAVAGMLIASRVISDLIDAAPCRNRQESGKD</sequence>
<protein>
    <submittedName>
        <fullName evidence="2">tRNA threonylcarbamoyladenosine dehydratase</fullName>
    </submittedName>
</protein>
<dbReference type="EMBL" id="DVOH01000055">
    <property type="protein sequence ID" value="HIV00789.1"/>
    <property type="molecule type" value="Genomic_DNA"/>
</dbReference>
<dbReference type="GO" id="GO:0061504">
    <property type="term" value="P:cyclic threonylcarbamoyladenosine biosynthetic process"/>
    <property type="evidence" value="ECO:0007669"/>
    <property type="project" value="TreeGrafter"/>
</dbReference>
<dbReference type="PANTHER" id="PTHR43267">
    <property type="entry name" value="TRNA THREONYLCARBAMOYLADENOSINE DEHYDRATASE"/>
    <property type="match status" value="1"/>
</dbReference>
<gene>
    <name evidence="2" type="ORF">IAB14_06735</name>
</gene>
<organism evidence="2 3">
    <name type="scientific">Candidatus Stercoripulliclostridium merdipullorum</name>
    <dbReference type="NCBI Taxonomy" id="2840952"/>
    <lineage>
        <taxon>Bacteria</taxon>
        <taxon>Bacillati</taxon>
        <taxon>Bacillota</taxon>
        <taxon>Clostridia</taxon>
        <taxon>Eubacteriales</taxon>
        <taxon>Candidatus Stercoripulliclostridium</taxon>
    </lineage>
</organism>
<feature type="domain" description="THIF-type NAD/FAD binding fold" evidence="1">
    <location>
        <begin position="10"/>
        <end position="232"/>
    </location>
</feature>